<sequence length="299" mass="33395">MNNLRGFMGSQISAFLRSFSRLLGLTPATPIPIVAMLSSIKRQSSTLDRVAVQGGHHGMVDTTAAISSMVDELYGLPTTPPSLYIDLEGVKLSRRGTVSILQIHVRTTGKSYLVDVKTLQNDAFSTPGACTRSTLKAILESISIPKVFFDVRRDSDALYSHYGIALRGVHDLQLMEIATRRGPERVIYGLKRCIESHLRMKPAEKSAWTKAKEEGISLFDPGKGGSYEVFNQRPLPEKIRLYCIEDVHYLPRLWDTYDRKMTPAWRTKVLNATKARITESQAPGFNPVARTMSLAPARW</sequence>
<dbReference type="GO" id="GO:0003676">
    <property type="term" value="F:nucleic acid binding"/>
    <property type="evidence" value="ECO:0007669"/>
    <property type="project" value="InterPro"/>
</dbReference>
<evidence type="ECO:0000259" key="1">
    <source>
        <dbReference type="SMART" id="SM00474"/>
    </source>
</evidence>
<dbReference type="EMBL" id="JANPWZ010001811">
    <property type="protein sequence ID" value="KAJ3563061.1"/>
    <property type="molecule type" value="Genomic_DNA"/>
</dbReference>
<dbReference type="GO" id="GO:0008408">
    <property type="term" value="F:3'-5' exonuclease activity"/>
    <property type="evidence" value="ECO:0007669"/>
    <property type="project" value="InterPro"/>
</dbReference>
<gene>
    <name evidence="2" type="ORF">NPX13_g8333</name>
</gene>
<dbReference type="GO" id="GO:0006139">
    <property type="term" value="P:nucleobase-containing compound metabolic process"/>
    <property type="evidence" value="ECO:0007669"/>
    <property type="project" value="InterPro"/>
</dbReference>
<name>A0A9W8N8V5_9PEZI</name>
<organism evidence="2 3">
    <name type="scientific">Xylaria arbuscula</name>
    <dbReference type="NCBI Taxonomy" id="114810"/>
    <lineage>
        <taxon>Eukaryota</taxon>
        <taxon>Fungi</taxon>
        <taxon>Dikarya</taxon>
        <taxon>Ascomycota</taxon>
        <taxon>Pezizomycotina</taxon>
        <taxon>Sordariomycetes</taxon>
        <taxon>Xylariomycetidae</taxon>
        <taxon>Xylariales</taxon>
        <taxon>Xylariaceae</taxon>
        <taxon>Xylaria</taxon>
    </lineage>
</organism>
<proteinExistence type="predicted"/>
<dbReference type="InterPro" id="IPR002562">
    <property type="entry name" value="3'-5'_exonuclease_dom"/>
</dbReference>
<evidence type="ECO:0000313" key="2">
    <source>
        <dbReference type="EMBL" id="KAJ3563061.1"/>
    </source>
</evidence>
<dbReference type="AlphaFoldDB" id="A0A9W8N8V5"/>
<dbReference type="SMART" id="SM00474">
    <property type="entry name" value="35EXOc"/>
    <property type="match status" value="1"/>
</dbReference>
<feature type="domain" description="3'-5' exonuclease" evidence="1">
    <location>
        <begin position="57"/>
        <end position="262"/>
    </location>
</feature>
<keyword evidence="3" id="KW-1185">Reference proteome</keyword>
<accession>A0A9W8N8V5</accession>
<dbReference type="SUPFAM" id="SSF53098">
    <property type="entry name" value="Ribonuclease H-like"/>
    <property type="match status" value="1"/>
</dbReference>
<dbReference type="VEuPathDB" id="FungiDB:F4678DRAFT_446992"/>
<reference evidence="2" key="1">
    <citation type="submission" date="2022-07" db="EMBL/GenBank/DDBJ databases">
        <title>Genome Sequence of Xylaria arbuscula.</title>
        <authorList>
            <person name="Buettner E."/>
        </authorList>
    </citation>
    <scope>NUCLEOTIDE SEQUENCE</scope>
    <source>
        <strain evidence="2">VT107</strain>
    </source>
</reference>
<dbReference type="InterPro" id="IPR036397">
    <property type="entry name" value="RNaseH_sf"/>
</dbReference>
<dbReference type="PANTHER" id="PTHR43040">
    <property type="entry name" value="RIBONUCLEASE D"/>
    <property type="match status" value="1"/>
</dbReference>
<dbReference type="Pfam" id="PF01612">
    <property type="entry name" value="DNA_pol_A_exo1"/>
    <property type="match status" value="1"/>
</dbReference>
<evidence type="ECO:0000313" key="3">
    <source>
        <dbReference type="Proteomes" id="UP001148614"/>
    </source>
</evidence>
<dbReference type="Gene3D" id="3.30.420.10">
    <property type="entry name" value="Ribonuclease H-like superfamily/Ribonuclease H"/>
    <property type="match status" value="1"/>
</dbReference>
<comment type="caution">
    <text evidence="2">The sequence shown here is derived from an EMBL/GenBank/DDBJ whole genome shotgun (WGS) entry which is preliminary data.</text>
</comment>
<dbReference type="Proteomes" id="UP001148614">
    <property type="component" value="Unassembled WGS sequence"/>
</dbReference>
<protein>
    <recommendedName>
        <fullName evidence="1">3'-5' exonuclease domain-containing protein</fullName>
    </recommendedName>
</protein>
<dbReference type="InterPro" id="IPR012337">
    <property type="entry name" value="RNaseH-like_sf"/>
</dbReference>
<dbReference type="PANTHER" id="PTHR43040:SF1">
    <property type="entry name" value="RIBONUCLEASE D"/>
    <property type="match status" value="1"/>
</dbReference>